<dbReference type="InterPro" id="IPR022045">
    <property type="entry name" value="TcdB_toxin_mid/N"/>
</dbReference>
<dbReference type="EMBL" id="HG970332">
    <property type="protein sequence ID" value="CEF76015.1"/>
    <property type="molecule type" value="Genomic_DNA"/>
</dbReference>
<dbReference type="PRINTS" id="PR01341">
    <property type="entry name" value="SALSPVBPROT"/>
</dbReference>
<accession>A0A0E0RXP0</accession>
<reference evidence="8 10" key="3">
    <citation type="journal article" date="2015" name="BMC Genomics">
        <title>The completed genome sequence of the pathogenic ascomycete fungus Fusarium graminearum.</title>
        <authorList>
            <person name="King R."/>
            <person name="Urban M."/>
            <person name="Hammond-Kosack M.C."/>
            <person name="Hassani-Pak K."/>
            <person name="Hammond-Kosack K.E."/>
        </authorList>
    </citation>
    <scope>NUCLEOTIDE SEQUENCE [LARGE SCALE GENOMIC DNA]</scope>
    <source>
        <strain evidence="10">ATCC MYA-4620 / CBS 123657 / FGSC 9075 / NRRL 31084 / PH-1</strain>
        <strain evidence="8">PH-1</strain>
    </source>
</reference>
<dbReference type="InterPro" id="IPR028994">
    <property type="entry name" value="Integrin_alpha_N"/>
</dbReference>
<sequence length="2466" mass="277688">MSTLSSRPGDPRALHSGQNNGAPETLTNSKSNATLSGNRTTAPASASSFAPQVRTLGEGIPGFRTSFNVAGKGGGAFRSISEDFEVSPANGTMSLAIPVRTSPTRGGYGPDLKLSYDSGSGNGPFGFGWSMSMPSIHRKTTHAIPRYVDDEDDFLMSGGDIIKRLNSEGIQETRNESGICGKFLVTTYRPRVDSGNIRIERWVRREDLEDVHWRTISSSNETKIYGDSDSSRIFDASGPSKRIFSWLLSRSYDASGNAIEYVYKEEDSLGISDATGAMPVWEKNREQDARYRERYIKRVKYGNRKPNRDLTTWEVSDWPEEWMFEVVFDYGEHDKGSPSTEESHSWPVRQDVFSQSRPGFEIRTYRLCRRVLMFHHFPEHTQESETFVFSTDLQYNESRQRTVLASLVATGYSSYKDNNDGKQRYRSESLPPWSFEYTSSPEASEIELMEAKTFNLLELPTSDARVSEWLDLDGDGMPGLLTRSVDGALYYQRNLGSISGDDDPQFCGPVLLAQQPSMTGGTFQDLDRNGNLNYVLRNEHGHLEGYYERGNSDTWKNYIEFPETSNGDIWQSTIDIDLTGDGHPDLICAADDSQVLIWQQNLGKKGLSSYQRVICGHDWESCPRLIKNQDVQTYVGDMTGSGMSDLVEISVSSVRYWPNLGYGTFGAAVDMGNPPAFAAKDYFDHSRVRLMDTDGSGTMDLLYALPTGGAALYYNLAGNSWSNMVFLPHLPAIITPMSIFTLDLIGKGADCLCWADTSTDGNRIMYLDITGETKPHLLKSYSNGWGATTSVDYAPSTKFFAEDTRNGHPWSSKLPFPVQCVSKVQVEDAITGNRQSTEYIYHNGCYNPTEKQFSGFEMVEQFQSERVIVGEDETYEPPVTHTKSWFNVGLSLVVDESRFLTKPAILSSLQDYHTDPAELVNALKGLNVRSEIYSQDGSPKSHLPYVIKEVSYHVKISQARDTNKYSAVQVLPRETFSRAYERDMSDPRVTHDMVIKTNDFGDVEESLSIVYPRAGKTTFEDVNKNQKAGNMSYTQNWYTKMVSEPEQEHFRKPAAYRQQEHEILSFPFNGTLKFDDALAFNFNGLPTTKCSKTWKALRSENKAFYKDSLLQRRLDEGELQTFSLLDQTYALAFTPDILAKVEIGLRNCNVPGSVEELLTKGSYVKLKDSDGWWAPSSQSFFCSSKTASAAEELKEARKSFYTPSRFVDLFGNSSRLNMDKDFLLATEVEDAIGTATSFKNSYEHLQPVEIIDANSNSVQVVLDPLGESIAVAASTRRDGVIEEIDSLENMVLDASPEDVDDILRDPTGEVSTRLLGNAASRTIHYRDRYAQWKSRQNETSTSVDPEPALSLVLSRDLSFKESSSPEIRVIVSYMNGLGSQYQEQHLSDPTTLEKRWLVPGLAIPDTQGQVVCTYQPRFATLAAPIPSSLMKTNAAFTFYDAMGRNVASLAADCTWSKTVYTPWTTVEHGAGSMVLQSNARDDPDVGHFFSRIASSRYSQSWYDKRKLGTAQEKRAAEKSAVYSDTPLTTHSGSCGLPVRTIQQAGGKTYTRSSMYDVSGNRIRDVDSYERTVEKMLYDKLGRQLQTTGMDCGESWLLLDAQGGEILSWNCRGYSFITRYDPLRRETERLVAKAAEMPKLISRITYGETCGDAINLNLNGQVWKVEDQAGVHINTHYNIRGHCLGKTLQFTKEYKQLVDWKLDQTLETEVYPHTYFYDNYGQVLQEEDEQGNRTRRNYSRQGHVVSVDFSSIKGRDWKSYLSGATFSADGLPITIKYGNGVVSDFFYDDESRNLISQRTTRPCRGRRELLQDRTHVYDYVGRRIFTSDGSEQVKYFGESRVKPEWDYTYNATGALVIATGRAQLSGKIGNGNQLTPHNAMNGLNPSRGGGDGNLLYQYRETYDYDREGNILMMKHEAPDIKGVTSWTRNYHYDEKSLLSDDPRVKSNRLSRTSIGDTNEGKYMYEGSAGLSGCITTLPKFSELDWNMNNMLSFSSTQYVNAGTPERTYYVYDHAGNRVRKVTETAAKSGEEPRKQRDTLFFGGVELQTKSNGSLLWTTRVKGDGIVAVVEVNRNQETPLVRFQAGRDMEFDDQAQLISYEEYSPFGAVVYAAMYGNIEAPRAYRFARYEHDSETGLYHCGQRYYCPWLGRWTSPDPLGDVDGPNLFVYVNNDPVNSHDPSGTSGKKTKEGTREMYAAPDDQGKRRLVDENKAVADRIAKYERKLQRQERKQQRAIARMSGTDPILGSRARYAVGIAAMGNALGRISGSTELHHTYPQEYREEFSDIDINVDRTSVSISKEAHYICTYGSILDNLVATNKRWKSEYFDTPDTGYYEQMEQHEWYDDDPGMQYAIRLHLAYEARTLNGKIMADFGINPKGEDGRSMFVNYDAVTKMRTAGQRRGVRNDNLIHHETWPGRPFNTGNSDTDNAGGPVHFQVAEEQYNGLDADAQAKFDDLRNQMEALLGKR</sequence>
<name>A0A098DC45_GIBZE</name>
<dbReference type="eggNOG" id="ENOG502QUQU">
    <property type="taxonomic scope" value="Eukaryota"/>
</dbReference>
<keyword evidence="4" id="KW-0175">Coiled coil</keyword>
<feature type="coiled-coil region" evidence="4">
    <location>
        <begin position="2202"/>
        <end position="2236"/>
    </location>
</feature>
<protein>
    <submittedName>
        <fullName evidence="8">Chromosome 1, complete genome</fullName>
    </submittedName>
</protein>
<accession>A0A098DC45</accession>
<dbReference type="InParanoid" id="A0A098DC45"/>
<evidence type="ECO:0000256" key="4">
    <source>
        <dbReference type="SAM" id="Coils"/>
    </source>
</evidence>
<dbReference type="GO" id="GO:0005737">
    <property type="term" value="C:cytoplasm"/>
    <property type="evidence" value="ECO:0007669"/>
    <property type="project" value="InterPro"/>
</dbReference>
<dbReference type="InterPro" id="IPR022385">
    <property type="entry name" value="Rhs_assc_core"/>
</dbReference>
<reference evidence="9" key="4">
    <citation type="submission" date="2017-01" db="UniProtKB">
        <authorList>
            <consortium name="EnsemblFungi"/>
        </authorList>
    </citation>
    <scope>IDENTIFICATION</scope>
    <source>
        <strain evidence="9">PH-1 / ATCC MYA-4620 / FGSC 9075 / NRRL 31084</strain>
    </source>
</reference>
<keyword evidence="3" id="KW-0843">Virulence</keyword>
<dbReference type="STRING" id="229533.A0A098DC45"/>
<feature type="domain" description="Insecticide toxin TcdB middle/N-terminal" evidence="7">
    <location>
        <begin position="740"/>
        <end position="866"/>
    </location>
</feature>
<dbReference type="PANTHER" id="PTHR32305">
    <property type="match status" value="1"/>
</dbReference>
<evidence type="ECO:0000259" key="7">
    <source>
        <dbReference type="Pfam" id="PF12256"/>
    </source>
</evidence>
<evidence type="ECO:0000256" key="5">
    <source>
        <dbReference type="SAM" id="MobiDB-lite"/>
    </source>
</evidence>
<reference evidence="9 10" key="1">
    <citation type="journal article" date="2007" name="Science">
        <title>The Fusarium graminearum genome reveals a link between localized polymorphism and pathogen specialization.</title>
        <authorList>
            <person name="Cuomo C.A."/>
            <person name="Gueldener U."/>
            <person name="Xu J.-R."/>
            <person name="Trail F."/>
            <person name="Turgeon B.G."/>
            <person name="Di Pietro A."/>
            <person name="Walton J.D."/>
            <person name="Ma L.-J."/>
            <person name="Baker S.E."/>
            <person name="Rep M."/>
            <person name="Adam G."/>
            <person name="Antoniw J."/>
            <person name="Baldwin T."/>
            <person name="Calvo S.E."/>
            <person name="Chang Y.-L."/>
            <person name="DeCaprio D."/>
            <person name="Gale L.R."/>
            <person name="Gnerre S."/>
            <person name="Goswami R.S."/>
            <person name="Hammond-Kosack K."/>
            <person name="Harris L.J."/>
            <person name="Hilburn K."/>
            <person name="Kennell J.C."/>
            <person name="Kroken S."/>
            <person name="Magnuson J.K."/>
            <person name="Mannhaupt G."/>
            <person name="Mauceli E.W."/>
            <person name="Mewes H.-W."/>
            <person name="Mitterbauer R."/>
            <person name="Muehlbauer G."/>
            <person name="Muensterkoetter M."/>
            <person name="Nelson D."/>
            <person name="O'Donnell K."/>
            <person name="Ouellet T."/>
            <person name="Qi W."/>
            <person name="Quesneville H."/>
            <person name="Roncero M.I.G."/>
            <person name="Seong K.-Y."/>
            <person name="Tetko I.V."/>
            <person name="Urban M."/>
            <person name="Waalwijk C."/>
            <person name="Ward T.J."/>
            <person name="Yao J."/>
            <person name="Birren B.W."/>
            <person name="Kistler H.C."/>
        </authorList>
    </citation>
    <scope>NUCLEOTIDE SEQUENCE [LARGE SCALE GENOMIC DNA]</scope>
    <source>
        <strain evidence="10">ATCC MYA-4620 / CBS 123657 / FGSC 9075 / NRRL 31084 / PH-1</strain>
        <strain evidence="9">PH-1 / ATCC MYA-4620 / FGSC 9075 / NRRL 31084</strain>
    </source>
</reference>
<evidence type="ECO:0000256" key="2">
    <source>
        <dbReference type="ARBA" id="ARBA00022525"/>
    </source>
</evidence>
<evidence type="ECO:0000313" key="8">
    <source>
        <dbReference type="EMBL" id="CEF76015.1"/>
    </source>
</evidence>
<gene>
    <name evidence="8" type="ORF">FGRAMPH1_01T08425</name>
</gene>
<dbReference type="NCBIfam" id="TIGR03696">
    <property type="entry name" value="Rhs_assc_core"/>
    <property type="match status" value="1"/>
</dbReference>
<dbReference type="VEuPathDB" id="FungiDB:FGRAMPH1_01G08425"/>
<reference evidence="9 10" key="2">
    <citation type="journal article" date="2010" name="Nature">
        <title>Comparative genomics reveals mobile pathogenicity chromosomes in Fusarium.</title>
        <authorList>
            <person name="Ma L.J."/>
            <person name="van der Does H.C."/>
            <person name="Borkovich K.A."/>
            <person name="Coleman J.J."/>
            <person name="Daboussi M.J."/>
            <person name="Di Pietro A."/>
            <person name="Dufresne M."/>
            <person name="Freitag M."/>
            <person name="Grabherr M."/>
            <person name="Henrissat B."/>
            <person name="Houterman P.M."/>
            <person name="Kang S."/>
            <person name="Shim W.B."/>
            <person name="Woloshuk C."/>
            <person name="Xie X."/>
            <person name="Xu J.R."/>
            <person name="Antoniw J."/>
            <person name="Baker S.E."/>
            <person name="Bluhm B.H."/>
            <person name="Breakspear A."/>
            <person name="Brown D.W."/>
            <person name="Butchko R.A."/>
            <person name="Chapman S."/>
            <person name="Coulson R."/>
            <person name="Coutinho P.M."/>
            <person name="Danchin E.G."/>
            <person name="Diener A."/>
            <person name="Gale L.R."/>
            <person name="Gardiner D.M."/>
            <person name="Goff S."/>
            <person name="Hammond-Kosack K.E."/>
            <person name="Hilburn K."/>
            <person name="Hua-Van A."/>
            <person name="Jonkers W."/>
            <person name="Kazan K."/>
            <person name="Kodira C.D."/>
            <person name="Koehrsen M."/>
            <person name="Kumar L."/>
            <person name="Lee Y.H."/>
            <person name="Li L."/>
            <person name="Manners J.M."/>
            <person name="Miranda-Saavedra D."/>
            <person name="Mukherjee M."/>
            <person name="Park G."/>
            <person name="Park J."/>
            <person name="Park S.Y."/>
            <person name="Proctor R.H."/>
            <person name="Regev A."/>
            <person name="Ruiz-Roldan M.C."/>
            <person name="Sain D."/>
            <person name="Sakthikumar S."/>
            <person name="Sykes S."/>
            <person name="Schwartz D.C."/>
            <person name="Turgeon B.G."/>
            <person name="Wapinski I."/>
            <person name="Yoder O."/>
            <person name="Young S."/>
            <person name="Zeng Q."/>
            <person name="Zhou S."/>
            <person name="Galagan J."/>
            <person name="Cuomo C.A."/>
            <person name="Kistler H.C."/>
            <person name="Rep M."/>
        </authorList>
    </citation>
    <scope>GENOME REANNOTATION</scope>
    <source>
        <strain evidence="10">ATCC MYA-4620 / CBS 123657 / FGSC 9075 / NRRL 31084 / PH-1</strain>
        <strain evidence="9">PH-1 / ATCC MYA-4620 / FGSC 9075 / NRRL 31084</strain>
    </source>
</reference>
<evidence type="ECO:0000259" key="6">
    <source>
        <dbReference type="Pfam" id="PF12255"/>
    </source>
</evidence>
<proteinExistence type="predicted"/>
<evidence type="ECO:0000313" key="10">
    <source>
        <dbReference type="Proteomes" id="UP000070720"/>
    </source>
</evidence>
<dbReference type="Pfam" id="PF12255">
    <property type="entry name" value="TcdB_toxin_midC"/>
    <property type="match status" value="1"/>
</dbReference>
<dbReference type="InterPro" id="IPR003284">
    <property type="entry name" value="Sal_SpvB"/>
</dbReference>
<dbReference type="Pfam" id="PF12256">
    <property type="entry name" value="TcdB_toxin_midN"/>
    <property type="match status" value="1"/>
</dbReference>
<keyword evidence="2" id="KW-0964">Secreted</keyword>
<dbReference type="GO" id="GO:0005576">
    <property type="term" value="C:extracellular region"/>
    <property type="evidence" value="ECO:0007669"/>
    <property type="project" value="UniProtKB-SubCell"/>
</dbReference>
<feature type="domain" description="Insecticide toxin TcdB middle/C-terminal" evidence="6">
    <location>
        <begin position="919"/>
        <end position="1024"/>
    </location>
</feature>
<dbReference type="Pfam" id="PF03534">
    <property type="entry name" value="SpvB"/>
    <property type="match status" value="1"/>
</dbReference>
<dbReference type="InterPro" id="IPR050708">
    <property type="entry name" value="T6SS_VgrG/RHS"/>
</dbReference>
<dbReference type="Proteomes" id="UP000070720">
    <property type="component" value="Chromosome 1"/>
</dbReference>
<feature type="region of interest" description="Disordered" evidence="5">
    <location>
        <begin position="1"/>
        <end position="50"/>
    </location>
</feature>
<comment type="subcellular location">
    <subcellularLocation>
        <location evidence="1">Secreted</location>
    </subcellularLocation>
</comment>
<dbReference type="Gene3D" id="2.180.10.10">
    <property type="entry name" value="RHS repeat-associated core"/>
    <property type="match status" value="1"/>
</dbReference>
<evidence type="ECO:0000313" key="9">
    <source>
        <dbReference type="EnsemblFungi" id="CEF76015"/>
    </source>
</evidence>
<evidence type="ECO:0000256" key="3">
    <source>
        <dbReference type="ARBA" id="ARBA00023026"/>
    </source>
</evidence>
<dbReference type="EnsemblFungi" id="CEF76015">
    <property type="protein sequence ID" value="CEF76015"/>
    <property type="gene ID" value="FGRRES_17390"/>
</dbReference>
<dbReference type="SUPFAM" id="SSF69318">
    <property type="entry name" value="Integrin alpha N-terminal domain"/>
    <property type="match status" value="1"/>
</dbReference>
<dbReference type="InterPro" id="IPR022044">
    <property type="entry name" value="TcdB_toxin_mid/C"/>
</dbReference>
<dbReference type="PANTHER" id="PTHR32305:SF15">
    <property type="entry name" value="PROTEIN RHSA-RELATED"/>
    <property type="match status" value="1"/>
</dbReference>
<evidence type="ECO:0000256" key="1">
    <source>
        <dbReference type="ARBA" id="ARBA00004613"/>
    </source>
</evidence>
<organism evidence="8 10">
    <name type="scientific">Gibberella zeae (strain ATCC MYA-4620 / CBS 123657 / FGSC 9075 / NRRL 31084 / PH-1)</name>
    <name type="common">Wheat head blight fungus</name>
    <name type="synonym">Fusarium graminearum</name>
    <dbReference type="NCBI Taxonomy" id="229533"/>
    <lineage>
        <taxon>Eukaryota</taxon>
        <taxon>Fungi</taxon>
        <taxon>Dikarya</taxon>
        <taxon>Ascomycota</taxon>
        <taxon>Pezizomycotina</taxon>
        <taxon>Sordariomycetes</taxon>
        <taxon>Hypocreomycetidae</taxon>
        <taxon>Hypocreales</taxon>
        <taxon>Nectriaceae</taxon>
        <taxon>Fusarium</taxon>
    </lineage>
</organism>
<keyword evidence="10" id="KW-1185">Reference proteome</keyword>
<feature type="compositionally biased region" description="Polar residues" evidence="5">
    <location>
        <begin position="16"/>
        <end position="41"/>
    </location>
</feature>